<evidence type="ECO:0000313" key="1">
    <source>
        <dbReference type="Proteomes" id="UP000095286"/>
    </source>
</evidence>
<protein>
    <submittedName>
        <fullName evidence="2">FMRFamide neuropeptide</fullName>
    </submittedName>
</protein>
<sequence length="187" mass="22817">MKNILYLVCSVFLFISVVSSAPDYRDRDYVQTSRYENRRYEDNNYDRHRSNRYGDERRPIEGVAVKTDVYREKVIYDDRPLSRDFERYDAGRPLDNRNYNSRDYNNRDDFRSRDETRDFYPHRNEIVNDMDRVRIDDRYRNNGFGSNINNRYENAGRRDSNPSFYEHGVEYKMQDGKKLRVTRLPIQ</sequence>
<proteinExistence type="predicted"/>
<name>A0AC35TRY1_9BILA</name>
<dbReference type="Proteomes" id="UP000095286">
    <property type="component" value="Unplaced"/>
</dbReference>
<accession>A0AC35TRY1</accession>
<dbReference type="WBParaSite" id="RSKR_0000362500.1">
    <property type="protein sequence ID" value="RSKR_0000362500.1"/>
    <property type="gene ID" value="RSKR_0000362500"/>
</dbReference>
<evidence type="ECO:0000313" key="2">
    <source>
        <dbReference type="WBParaSite" id="RSKR_0000362500.1"/>
    </source>
</evidence>
<organism evidence="1 2">
    <name type="scientific">Rhabditophanes sp. KR3021</name>
    <dbReference type="NCBI Taxonomy" id="114890"/>
    <lineage>
        <taxon>Eukaryota</taxon>
        <taxon>Metazoa</taxon>
        <taxon>Ecdysozoa</taxon>
        <taxon>Nematoda</taxon>
        <taxon>Chromadorea</taxon>
        <taxon>Rhabditida</taxon>
        <taxon>Tylenchina</taxon>
        <taxon>Panagrolaimomorpha</taxon>
        <taxon>Strongyloidoidea</taxon>
        <taxon>Alloionematidae</taxon>
        <taxon>Rhabditophanes</taxon>
    </lineage>
</organism>
<reference evidence="2" key="1">
    <citation type="submission" date="2016-11" db="UniProtKB">
        <authorList>
            <consortium name="WormBaseParasite"/>
        </authorList>
    </citation>
    <scope>IDENTIFICATION</scope>
    <source>
        <strain evidence="2">KR3021</strain>
    </source>
</reference>